<dbReference type="GO" id="GO:0016705">
    <property type="term" value="F:oxidoreductase activity, acting on paired donors, with incorporation or reduction of molecular oxygen"/>
    <property type="evidence" value="ECO:0007669"/>
    <property type="project" value="InterPro"/>
</dbReference>
<gene>
    <name evidence="12" type="ORF">BP5553_08504</name>
</gene>
<evidence type="ECO:0000256" key="2">
    <source>
        <dbReference type="ARBA" id="ARBA00005752"/>
    </source>
</evidence>
<keyword evidence="10" id="KW-0472">Membrane</keyword>
<dbReference type="GO" id="GO:0006529">
    <property type="term" value="P:asparagine biosynthetic process"/>
    <property type="evidence" value="ECO:0007669"/>
    <property type="project" value="InterPro"/>
</dbReference>
<name>A0A370TEE7_9HELO</name>
<dbReference type="SUPFAM" id="SSF52402">
    <property type="entry name" value="Adenine nucleotide alpha hydrolases-like"/>
    <property type="match status" value="1"/>
</dbReference>
<dbReference type="EMBL" id="NPIC01000009">
    <property type="protein sequence ID" value="RDL33065.1"/>
    <property type="molecule type" value="Genomic_DNA"/>
</dbReference>
<evidence type="ECO:0000256" key="9">
    <source>
        <dbReference type="PIRSR" id="PIRSR602403-1"/>
    </source>
</evidence>
<evidence type="ECO:0000313" key="13">
    <source>
        <dbReference type="Proteomes" id="UP000254866"/>
    </source>
</evidence>
<dbReference type="InterPro" id="IPR001962">
    <property type="entry name" value="Asn_synthase"/>
</dbReference>
<dbReference type="InterPro" id="IPR029055">
    <property type="entry name" value="Ntn_hydrolases_N"/>
</dbReference>
<dbReference type="GO" id="GO:0005524">
    <property type="term" value="F:ATP binding"/>
    <property type="evidence" value="ECO:0007669"/>
    <property type="project" value="UniProtKB-KW"/>
</dbReference>
<evidence type="ECO:0000256" key="3">
    <source>
        <dbReference type="ARBA" id="ARBA00010617"/>
    </source>
</evidence>
<dbReference type="SUPFAM" id="SSF48264">
    <property type="entry name" value="Cytochrome P450"/>
    <property type="match status" value="1"/>
</dbReference>
<keyword evidence="7" id="KW-0315">Glutamine amidotransferase</keyword>
<evidence type="ECO:0000256" key="6">
    <source>
        <dbReference type="ARBA" id="ARBA00022840"/>
    </source>
</evidence>
<evidence type="ECO:0000259" key="11">
    <source>
        <dbReference type="PROSITE" id="PS51278"/>
    </source>
</evidence>
<dbReference type="GeneID" id="43601353"/>
<dbReference type="Gene3D" id="3.40.50.620">
    <property type="entry name" value="HUPs"/>
    <property type="match status" value="2"/>
</dbReference>
<dbReference type="InterPro" id="IPR033738">
    <property type="entry name" value="AsnB_N"/>
</dbReference>
<dbReference type="Proteomes" id="UP000254866">
    <property type="component" value="Unassembled WGS sequence"/>
</dbReference>
<dbReference type="GO" id="GO:0005506">
    <property type="term" value="F:iron ion binding"/>
    <property type="evidence" value="ECO:0007669"/>
    <property type="project" value="InterPro"/>
</dbReference>
<dbReference type="CDD" id="cd11061">
    <property type="entry name" value="CYP67-like"/>
    <property type="match status" value="1"/>
</dbReference>
<keyword evidence="6" id="KW-0067">ATP-binding</keyword>
<dbReference type="PANTHER" id="PTHR43284">
    <property type="entry name" value="ASPARAGINE SYNTHETASE (GLUTAMINE-HYDROLYZING)"/>
    <property type="match status" value="1"/>
</dbReference>
<evidence type="ECO:0000256" key="10">
    <source>
        <dbReference type="SAM" id="Phobius"/>
    </source>
</evidence>
<dbReference type="GO" id="GO:0004066">
    <property type="term" value="F:asparagine synthase (glutamine-hydrolyzing) activity"/>
    <property type="evidence" value="ECO:0007669"/>
    <property type="project" value="InterPro"/>
</dbReference>
<keyword evidence="10" id="KW-0812">Transmembrane</keyword>
<dbReference type="PRINTS" id="PR00385">
    <property type="entry name" value="P450"/>
</dbReference>
<dbReference type="Gene3D" id="1.10.630.10">
    <property type="entry name" value="Cytochrome P450"/>
    <property type="match status" value="1"/>
</dbReference>
<dbReference type="CDD" id="cd01991">
    <property type="entry name" value="Asn_synthase_B_C"/>
    <property type="match status" value="1"/>
</dbReference>
<dbReference type="GO" id="GO:0005829">
    <property type="term" value="C:cytosol"/>
    <property type="evidence" value="ECO:0007669"/>
    <property type="project" value="TreeGrafter"/>
</dbReference>
<dbReference type="OrthoDB" id="3560982at2759"/>
<keyword evidence="9" id="KW-0349">Heme</keyword>
<dbReference type="InterPro" id="IPR014729">
    <property type="entry name" value="Rossmann-like_a/b/a_fold"/>
</dbReference>
<evidence type="ECO:0000313" key="12">
    <source>
        <dbReference type="EMBL" id="RDL33065.1"/>
    </source>
</evidence>
<comment type="caution">
    <text evidence="12">The sequence shown here is derived from an EMBL/GenBank/DDBJ whole genome shotgun (WGS) entry which is preliminary data.</text>
</comment>
<reference evidence="12 13" key="1">
    <citation type="journal article" date="2018" name="IMA Fungus">
        <title>IMA Genome-F 9: Draft genome sequence of Annulohypoxylon stygium, Aspergillus mulundensis, Berkeleyomyces basicola (syn. Thielaviopsis basicola), Ceratocystis smalleyi, two Cercospora beticola strains, Coleophoma cylindrospora, Fusarium fracticaudum, Phialophora cf. hyalina, and Morchella septimelata.</title>
        <authorList>
            <person name="Wingfield B.D."/>
            <person name="Bills G.F."/>
            <person name="Dong Y."/>
            <person name="Huang W."/>
            <person name="Nel W.J."/>
            <person name="Swalarsk-Parry B.S."/>
            <person name="Vaghefi N."/>
            <person name="Wilken P.M."/>
            <person name="An Z."/>
            <person name="de Beer Z.W."/>
            <person name="De Vos L."/>
            <person name="Chen L."/>
            <person name="Duong T.A."/>
            <person name="Gao Y."/>
            <person name="Hammerbacher A."/>
            <person name="Kikkert J.R."/>
            <person name="Li Y."/>
            <person name="Li H."/>
            <person name="Li K."/>
            <person name="Li Q."/>
            <person name="Liu X."/>
            <person name="Ma X."/>
            <person name="Naidoo K."/>
            <person name="Pethybridge S.J."/>
            <person name="Sun J."/>
            <person name="Steenkamp E.T."/>
            <person name="van der Nest M.A."/>
            <person name="van Wyk S."/>
            <person name="Wingfield M.J."/>
            <person name="Xiong C."/>
            <person name="Yue Q."/>
            <person name="Zhang X."/>
        </authorList>
    </citation>
    <scope>NUCLEOTIDE SEQUENCE [LARGE SCALE GENOMIC DNA]</scope>
    <source>
        <strain evidence="12 13">BP 5553</strain>
    </source>
</reference>
<dbReference type="Pfam" id="PF00733">
    <property type="entry name" value="Asn_synthase"/>
    <property type="match status" value="1"/>
</dbReference>
<keyword evidence="5" id="KW-0547">Nucleotide-binding</keyword>
<comment type="cofactor">
    <cofactor evidence="1 9">
        <name>heme</name>
        <dbReference type="ChEBI" id="CHEBI:30413"/>
    </cofactor>
</comment>
<dbReference type="SUPFAM" id="SSF56235">
    <property type="entry name" value="N-terminal nucleophile aminohydrolases (Ntn hydrolases)"/>
    <property type="match status" value="1"/>
</dbReference>
<dbReference type="GO" id="GO:0004497">
    <property type="term" value="F:monooxygenase activity"/>
    <property type="evidence" value="ECO:0007669"/>
    <property type="project" value="InterPro"/>
</dbReference>
<dbReference type="Pfam" id="PF13537">
    <property type="entry name" value="GATase_7"/>
    <property type="match status" value="1"/>
</dbReference>
<evidence type="ECO:0000256" key="4">
    <source>
        <dbReference type="ARBA" id="ARBA00022723"/>
    </source>
</evidence>
<keyword evidence="10" id="KW-1133">Transmembrane helix</keyword>
<dbReference type="PROSITE" id="PS51278">
    <property type="entry name" value="GATASE_TYPE_2"/>
    <property type="match status" value="1"/>
</dbReference>
<dbReference type="PRINTS" id="PR00465">
    <property type="entry name" value="EP450IV"/>
</dbReference>
<feature type="domain" description="Glutamine amidotransferase type-2" evidence="11">
    <location>
        <begin position="683"/>
        <end position="921"/>
    </location>
</feature>
<sequence>MSPIMSPIMSTIMHPEIQLLAFAAGALCYVGYFFRGEHHMHGMAYIQVHTVLFAASTALLYRLGFPLVEALTQTVVYDGTFLFGLFASLFVYRAFLNPLNAFPGPWIARIATFYVSFRIKRLRMFKAFEDLHEKHGYFVRVGSQEVSITHPSAVQDIFGADSVCEKSSWYDISRPQDSVLLRRTFAKHSERRSIWSQAFSVKAVRGYETRFHPYRSKMLAGLDAHGGQPVNITHWLGLYSWDSMSDLSFGHSFGLLDTKELHWAMNVLDKGMSIIGRHLPMWFIRLMSSIPGGNKDLKAMFKYCEEQMLIRWKTEPKVPDVMSALFVPYRKGQKPFDATAVQLLAGESHLLVNAGSDTSRITMICTLFVLAQQPELANRLREALEPHVPQSPDEMLLDDQIMNIDLLNGIVQEALRLYPPSPSHPTRVTPPEGTKIAGRFIPGNTQVMAPQYVIGRDERIFPRATEFIPERWYSLPELVKDNNAIAPFSLGPMNCVGKRLALANIRVTVATIIMRYNLSFPRTQADPEADFENGLYEHFSLQSGPLFLCLEKRNHMCSFHYKRGRDYNDRQLRSGRDQLPETGGGALHAFTHSRRGTMRSGRNLFKASCELAVAKHICVLEVHLAARELIVYYKYRESQRLCANQQPLFIAWSPTGFEEISPESSIKDYHETTAIAIVVENMCGFSACILLSGANTNGQSNNTRCNGEANGDHQTNGVTGGFAADLKASIDLIAHRGPDDSGIWISENEQVGLAHCRLSINDLSSAGRQPLHSSDNQIHAVVNGEIYDYDRLRHECETAHNYPFQSDSDSELVLALYKIYGAPEFLTHLRGEFAFVLYDNREGGQRVICGRDRYGIKPLVYTRVGSKLLVASEAKAFLPLGWKPRWDVRAIADAGWMFDDRTLFRQVRKVLPGHYLDITELGGVQQVRYWDAEYEDKSKPETRTIDEMVSGVRERLVESVRLRLRADVPVGIYLSGGIDSSAIAGIVTELARKEKVKIGNEEATRVTCFSVAFPETSGYDESHIAERTAEWLGVKTIKKTITEDTLAEDFEDAVFHCEHHHFDLNFVAKFALSTLPREHGVKVVLTGEGADEHFAGYPYFPGEFLREADEAMPDSQLSKNSDLRNEMFKSVQKEMKAIWQKAGATVHKDRPALASIAGVGATDMSDNLLAWHPTATLFAPWLRARHNNHDCRKTVLNSHPSDVQAKMRSRWHPLHTAMYMWNKNSLANVLLSCLGDRTEMAHSVEARTPFLDHHLAEYVNRLPPSVKLRYSADTESDTGELGPIWTESSVALQSLNEKWILRQAVRPYITDELYKRKKHPFLAPTRWAVDGPLHRKFKTLLTQEAVEGLGFIDWETIQEAMDIAWGENSDAKAFRLLIYCGAWVTLSERMGVAQAAESDWEATVT</sequence>
<evidence type="ECO:0000256" key="1">
    <source>
        <dbReference type="ARBA" id="ARBA00001971"/>
    </source>
</evidence>
<comment type="similarity">
    <text evidence="2">Belongs to the asparagine synthetase family.</text>
</comment>
<dbReference type="STRING" id="2656787.A0A370TEE7"/>
<evidence type="ECO:0000256" key="8">
    <source>
        <dbReference type="ARBA" id="ARBA00023004"/>
    </source>
</evidence>
<dbReference type="GO" id="GO:0020037">
    <property type="term" value="F:heme binding"/>
    <property type="evidence" value="ECO:0007669"/>
    <property type="project" value="InterPro"/>
</dbReference>
<dbReference type="CDD" id="cd00712">
    <property type="entry name" value="AsnB"/>
    <property type="match status" value="1"/>
</dbReference>
<evidence type="ECO:0000256" key="5">
    <source>
        <dbReference type="ARBA" id="ARBA00022741"/>
    </source>
</evidence>
<keyword evidence="13" id="KW-1185">Reference proteome</keyword>
<dbReference type="InterPro" id="IPR036396">
    <property type="entry name" value="Cyt_P450_sf"/>
</dbReference>
<dbReference type="PANTHER" id="PTHR43284:SF1">
    <property type="entry name" value="ASPARAGINE SYNTHETASE"/>
    <property type="match status" value="1"/>
</dbReference>
<protein>
    <recommendedName>
        <fullName evidence="11">Glutamine amidotransferase type-2 domain-containing protein</fullName>
    </recommendedName>
</protein>
<feature type="binding site" description="axial binding residue" evidence="9">
    <location>
        <position position="495"/>
    </location>
    <ligand>
        <name>heme</name>
        <dbReference type="ChEBI" id="CHEBI:30413"/>
    </ligand>
    <ligandPart>
        <name>Fe</name>
        <dbReference type="ChEBI" id="CHEBI:18248"/>
    </ligandPart>
</feature>
<dbReference type="InterPro" id="IPR006426">
    <property type="entry name" value="Asn_synth_AEB"/>
</dbReference>
<feature type="transmembrane region" description="Helical" evidence="10">
    <location>
        <begin position="44"/>
        <end position="63"/>
    </location>
</feature>
<dbReference type="Gene3D" id="3.60.20.10">
    <property type="entry name" value="Glutamine Phosphoribosylpyrophosphate, subunit 1, domain 1"/>
    <property type="match status" value="1"/>
</dbReference>
<keyword evidence="4 9" id="KW-0479">Metal-binding</keyword>
<dbReference type="InterPro" id="IPR017932">
    <property type="entry name" value="GATase_2_dom"/>
</dbReference>
<dbReference type="RefSeq" id="XP_031866558.1">
    <property type="nucleotide sequence ID" value="XM_032017127.1"/>
</dbReference>
<dbReference type="InterPro" id="IPR051786">
    <property type="entry name" value="ASN_synthetase/amidase"/>
</dbReference>
<keyword evidence="8 9" id="KW-0408">Iron</keyword>
<dbReference type="InterPro" id="IPR002403">
    <property type="entry name" value="Cyt_P450_E_grp-IV"/>
</dbReference>
<dbReference type="Pfam" id="PF00067">
    <property type="entry name" value="p450"/>
    <property type="match status" value="1"/>
</dbReference>
<organism evidence="12 13">
    <name type="scientific">Venustampulla echinocandica</name>
    <dbReference type="NCBI Taxonomy" id="2656787"/>
    <lineage>
        <taxon>Eukaryota</taxon>
        <taxon>Fungi</taxon>
        <taxon>Dikarya</taxon>
        <taxon>Ascomycota</taxon>
        <taxon>Pezizomycotina</taxon>
        <taxon>Leotiomycetes</taxon>
        <taxon>Helotiales</taxon>
        <taxon>Pleuroascaceae</taxon>
        <taxon>Venustampulla</taxon>
    </lineage>
</organism>
<evidence type="ECO:0000256" key="7">
    <source>
        <dbReference type="ARBA" id="ARBA00022962"/>
    </source>
</evidence>
<feature type="transmembrane region" description="Helical" evidence="10">
    <location>
        <begin position="75"/>
        <end position="95"/>
    </location>
</feature>
<dbReference type="InterPro" id="IPR001128">
    <property type="entry name" value="Cyt_P450"/>
</dbReference>
<proteinExistence type="inferred from homology"/>
<accession>A0A370TEE7</accession>
<dbReference type="NCBIfam" id="TIGR01536">
    <property type="entry name" value="asn_synth_AEB"/>
    <property type="match status" value="1"/>
</dbReference>
<comment type="similarity">
    <text evidence="3">Belongs to the cytochrome P450 family.</text>
</comment>